<accession>Q01UI2</accession>
<name>Q01UI2_SOLUE</name>
<dbReference type="AlphaFoldDB" id="Q01UI2"/>
<gene>
    <name evidence="1" type="ordered locus">Acid_5741</name>
</gene>
<organism evidence="1">
    <name type="scientific">Solibacter usitatus (strain Ellin6076)</name>
    <dbReference type="NCBI Taxonomy" id="234267"/>
    <lineage>
        <taxon>Bacteria</taxon>
        <taxon>Pseudomonadati</taxon>
        <taxon>Acidobacteriota</taxon>
        <taxon>Terriglobia</taxon>
        <taxon>Bryobacterales</taxon>
        <taxon>Solibacteraceae</taxon>
        <taxon>Candidatus Solibacter</taxon>
    </lineage>
</organism>
<evidence type="ECO:0008006" key="2">
    <source>
        <dbReference type="Google" id="ProtNLM"/>
    </source>
</evidence>
<proteinExistence type="predicted"/>
<protein>
    <recommendedName>
        <fullName evidence="2">Methyl-accepting chemotaxis sensory transducer</fullName>
    </recommendedName>
</protein>
<dbReference type="STRING" id="234267.Acid_5741"/>
<dbReference type="HOGENOM" id="CLU_1467291_0_0_0"/>
<evidence type="ECO:0000313" key="1">
    <source>
        <dbReference type="EMBL" id="ABJ86688.1"/>
    </source>
</evidence>
<dbReference type="EMBL" id="CP000473">
    <property type="protein sequence ID" value="ABJ86688.1"/>
    <property type="molecule type" value="Genomic_DNA"/>
</dbReference>
<dbReference type="KEGG" id="sus:Acid_5741"/>
<sequence precursor="true">MQRSTQLKTSFAAGLLALVATCFGESLSPDLKLKLDARIKQLEHWSTDAEVVAAVKAHNAGLAADAKAMTQEKWQSLTVLDPFVRSYTKTPVAMSLKARNDGSISECFVSGADGTKVAFLSKTSNWSHADKEKHRVPMAGKHWVGPVEVDQSTGQQQVQFSIPVLDGAKPIGSIVFGVSIAKLK</sequence>
<dbReference type="eggNOG" id="ENOG5032XHR">
    <property type="taxonomic scope" value="Bacteria"/>
</dbReference>
<reference evidence="1" key="1">
    <citation type="submission" date="2006-10" db="EMBL/GenBank/DDBJ databases">
        <title>Complete sequence of Solibacter usitatus Ellin6076.</title>
        <authorList>
            <consortium name="US DOE Joint Genome Institute"/>
            <person name="Copeland A."/>
            <person name="Lucas S."/>
            <person name="Lapidus A."/>
            <person name="Barry K."/>
            <person name="Detter J.C."/>
            <person name="Glavina del Rio T."/>
            <person name="Hammon N."/>
            <person name="Israni S."/>
            <person name="Dalin E."/>
            <person name="Tice H."/>
            <person name="Pitluck S."/>
            <person name="Thompson L.S."/>
            <person name="Brettin T."/>
            <person name="Bruce D."/>
            <person name="Han C."/>
            <person name="Tapia R."/>
            <person name="Gilna P."/>
            <person name="Schmutz J."/>
            <person name="Larimer F."/>
            <person name="Land M."/>
            <person name="Hauser L."/>
            <person name="Kyrpides N."/>
            <person name="Mikhailova N."/>
            <person name="Janssen P.H."/>
            <person name="Kuske C.R."/>
            <person name="Richardson P."/>
        </authorList>
    </citation>
    <scope>NUCLEOTIDE SEQUENCE</scope>
    <source>
        <strain evidence="1">Ellin6076</strain>
    </source>
</reference>
<dbReference type="InParanoid" id="Q01UI2"/>
<dbReference type="OrthoDB" id="195732at2"/>